<dbReference type="GO" id="GO:0006508">
    <property type="term" value="P:proteolysis"/>
    <property type="evidence" value="ECO:0007669"/>
    <property type="project" value="InterPro"/>
</dbReference>
<reference evidence="2 3" key="1">
    <citation type="submission" date="2020-10" db="EMBL/GenBank/DDBJ databases">
        <title>Wide distribution of Phycisphaera-like planctomycetes from WD2101 soil group in peatlands and genome analysis of the first cultivated representative.</title>
        <authorList>
            <person name="Dedysh S.N."/>
            <person name="Beletsky A.V."/>
            <person name="Ivanova A."/>
            <person name="Kulichevskaya I.S."/>
            <person name="Suzina N.E."/>
            <person name="Philippov D.A."/>
            <person name="Rakitin A.L."/>
            <person name="Mardanov A.V."/>
            <person name="Ravin N.V."/>
        </authorList>
    </citation>
    <scope>NUCLEOTIDE SEQUENCE [LARGE SCALE GENOMIC DNA]</scope>
    <source>
        <strain evidence="2 3">M1803</strain>
    </source>
</reference>
<dbReference type="InterPro" id="IPR006530">
    <property type="entry name" value="YD"/>
</dbReference>
<dbReference type="Pfam" id="PF17164">
    <property type="entry name" value="DUF5122"/>
    <property type="match status" value="6"/>
</dbReference>
<sequence length="2919" mass="311339">MSIQSISRAFRRGLRSKSDGNPRETVRRAVASAIEQLEGRVLFTTAPDGYTLWDTITVATPQGSSAPSPVESSVTLTNGENYKIRVSGTFTLSSGSSPPREADAEYGQPTGGSSSWNNTSGGGFDWGMKFGMVGGSLAKPTSWGEYSSAHEYTLNVTGSNAKMQFQYQDDVWTDNAGALTVEIFRPDYSSATYVPPIPAFSIPGCLPCEKWTLGGSAGPLCPQPSIATSAGGVRLGDGAYTHTSVDISSAGLGEAFGRVRTVSNAVGAGQSADGNGVSDAQQPTLRRNEAGDIAVVDAAGAARQFIRSGSTYSPRFFSQDKLVYDAGALKFLLTDSLGNITEFNDFSEGFGSRSGAVTHYTDAAGNITTFFPYVYTQIARSFETGGDEGTERLLYTYSGSHVESVTLSRSLNAGTEQTVGSVTYTYYGDTDALHGSNGDLKTAVIKDADGNTVETKYYRWWKSGENGAGHLKMAFEGQDFDRADAAISGGLLAASDIDAKLYASSYLEYDSSSRVTFQLIQGSGCSCAGSSGQGQFSYTYSADSGFSDAHNNWKRYTTVSMEDGTKQIAYTNAYGQTILDITEASDGTTRWATYYRYDSSGRLILKANPSAVALPTTLSSMHGYADLVNFSSSTYLQSSSGLIETWSYYGSETTGIDEDTDGGAVGYLNETHVQRGTSGTPVLQAKATYFKRATAGATTFPTASTAVYEETDGSGSRRTDYSYTFETGSTHIARMDVKRPEVTDLRNGPGSSIRDISTSVFDALGRTVWSKDARGAISYTEYDALTGAVVKSISDVDLSKTVDFDSTYLPGGWSTPSGGGLHLITTMEVDVYGDVTSVTDPRRNADISDGSKSYIVRLRDDKEVWSFPDWHAVGGGNYDTTGPVTVTRENWAAGYTETLSFDLAPVANAVPTGNYTITGADVLSLSRSNLSLSRQVLSTDIYFSMSGLTGYTDSQLRVANLGTEGVNFHRTQYDYNKRGTVQKTTSPTGTIYRTVFDALQRPVSSWIGLDDTPTTGTYWSLTNTGGTDLVQVSANEYDDGGIGDSNLTKVTQYPSGAGSPSDARVSQNYFDWRDRLVVSRTGVTSSALAEFISFNELNNLGEIEETLVYDGNEGGGVTITYTSGVPDEPADPNSGTSDHELLRSRSTQEYDQQGRVFRSKTYSVTASTGAISSAALTSNVWYDANGNVIASAQPGGLQSKSSFDFAGRTTLNSVTDGGGDSTYADASTRTGDKVLEQASYEYDANGNVVLTTAKQRFHDETGTGDLGTATTGNKARVSYVAGYFDTLDRQTDVVDVGTNGGVAYGNPLSGPAVGNANFETPNLGDYNFQYEPSSASWIFGPGAGVAGNYSGFTGANPVAPQGDQVGFLQTTGTMTQSTSWQAGTYVIQFKAAQRTSNSQNFEVRIDSNVVGTFTPTSSSYGHYATAQFDVTAGSHTIEFRGINTVGGDNTAFVDDIQVVPVIATRSDTRLVTSYTYDAAGRLQEVSDPKSIETRYAYDLAGRTVSVTENYVNGSPSDTDDRITRNTYDGNNNVLTMTADLSGTDQVTQYVYGITIAGGNIVNSNDVLKEVRYPDATTGAASTSASDKEQYTYNALGETKTLTDQNGNVHTYTRDVLGRLTSDEVTTLGTGVDGSVRRQEVRYNTQGLADQFTQRGITQSVSSLTRSGTTATATITAHGYAVGDTVVVAGANQSQYNGTFVILTVPTANTFTYTMASDPGASGTGTITARRLVNQVQREFNGLGQMKTEYQQTNGAVNTSSTPKVQYAYTEMASSANHSRLKSMTYPNGRIVRYEYTSGLDADISRVSFLADDSSGSVGTHVEEYSYLGLSTIVERNHPEPSLNLTYVAISGTGDAGDKYVGLDRFGRVADHRWVDQRVTPVTGTADSGTTTTLVDSPLSSSSDTYIGYTLTITGGTGAGQTATVTGYNGSTKTLSFSTLSTAPNSTSTYTLTYNRDVDRFRYAYDRDSNRTTREWDSYQMPSTVNFDEAYSYDDFNRLTKANRGNVVSGTISDANSNWSQRWDGSSVSPPSPPAVSGYDALGNWKGVYTDTDGSGGTAATVQTRTHNSQNQLTAVSGATTPTYDDAGSMTKDESGIQYTYDAWGRTIKVKTSGGTDKVIYTLDPLGRRVAQDVTASGVGGDTQYYYSSNWQVLEERESNGSGYVAKFQNVWGLAYIDQLAMRDTLDANTAGILDTTFSNDGKYTHSLPGTNDFVRFVTQSDGKIVAVGDSGNDLIVARFNDDGTLDNTFDGPSGSGNGIFTINVGTVDQAHGLAVQSDGKVVIVGYVDADILMMRLNADGTYDTTFDGPGGSGNGKFTINISGTDSARDVEIQSDGKIVIAGTSGGNFLVGRFNTTGTWDTGYDTDGRQTVDFGGTDRGFEMSLDHDGKAVVVGETTAGTGGDIAIIRMTTAGALDTSFDGDGKKTISLTAGQDSSRALAIDRQNRIVLAGSGGTDFDVFRLNPNGSADNSFDGDGQATIDISSTDVANDLVIDSYGRIVVAGSSGSGADFAVIRLKSSDGSLDATFDGDGRRAVDFGSGSENAQGLVIDPFGRIVLAGTSNQDVAVARLSGGGARHYIVQDANYNVTAVVEASATVADRYQYSPYGTYTALNADFSADSNNFGEIYQAFYFQGLRFDGNSGNLHARNRDYRASLGRWTQNDPAGYVNSFNTYELSKSSPVVLLDPFGLQTQGAPTGPNRAQAILNSLEPAPGGAAGGPLYPLVADRGTFTINYGRDDSETKSSMQIFFTPSKDVKDGCLCDEISFVQYLKESWNSFPGMFVQDTKTWTLDGADPYGVVGETSFPWIRDKPGSINAEMRDGPGLAFDFLWSTRSLKQTFRTSAICRKGKEAGKSYGTIMWSHDFTWGGDSGAKVVRKVWYEADGVAQPDTKSGKLNDSGVSFKAQNVRPVANITTNTDP</sequence>
<dbReference type="InterPro" id="IPR031325">
    <property type="entry name" value="RHS_repeat"/>
</dbReference>
<dbReference type="Gene3D" id="2.40.30.20">
    <property type="match status" value="1"/>
</dbReference>
<organism evidence="2 3">
    <name type="scientific">Humisphaera borealis</name>
    <dbReference type="NCBI Taxonomy" id="2807512"/>
    <lineage>
        <taxon>Bacteria</taxon>
        <taxon>Pseudomonadati</taxon>
        <taxon>Planctomycetota</taxon>
        <taxon>Phycisphaerae</taxon>
        <taxon>Tepidisphaerales</taxon>
        <taxon>Tepidisphaeraceae</taxon>
        <taxon>Humisphaera</taxon>
    </lineage>
</organism>
<proteinExistence type="predicted"/>
<dbReference type="EMBL" id="CP063458">
    <property type="protein sequence ID" value="QOV92109.1"/>
    <property type="molecule type" value="Genomic_DNA"/>
</dbReference>
<dbReference type="Gene3D" id="2.80.10.50">
    <property type="match status" value="2"/>
</dbReference>
<dbReference type="Proteomes" id="UP000593765">
    <property type="component" value="Chromosome"/>
</dbReference>
<dbReference type="InterPro" id="IPR023366">
    <property type="entry name" value="ATP_synth_asu-like_sf"/>
</dbReference>
<dbReference type="PANTHER" id="PTHR32305:SF15">
    <property type="entry name" value="PROTEIN RHSA-RELATED"/>
    <property type="match status" value="1"/>
</dbReference>
<dbReference type="InterPro" id="IPR022385">
    <property type="entry name" value="Rhs_assc_core"/>
</dbReference>
<protein>
    <submittedName>
        <fullName evidence="2">Uncharacterized protein</fullName>
    </submittedName>
</protein>
<feature type="compositionally biased region" description="Basic and acidic residues" evidence="1">
    <location>
        <begin position="16"/>
        <end position="25"/>
    </location>
</feature>
<dbReference type="NCBIfam" id="TIGR02608">
    <property type="entry name" value="delta_60_rpt"/>
    <property type="match status" value="6"/>
</dbReference>
<feature type="region of interest" description="Disordered" evidence="1">
    <location>
        <begin position="1124"/>
        <end position="1147"/>
    </location>
</feature>
<accession>A0A7M2X3A3</accession>
<dbReference type="SUPFAM" id="SSF63829">
    <property type="entry name" value="Calcium-dependent phosphotriesterase"/>
    <property type="match status" value="1"/>
</dbReference>
<dbReference type="InterPro" id="IPR036322">
    <property type="entry name" value="WD40_repeat_dom_sf"/>
</dbReference>
<dbReference type="InterPro" id="IPR001969">
    <property type="entry name" value="Aspartic_peptidase_AS"/>
</dbReference>
<dbReference type="NCBIfam" id="TIGR03696">
    <property type="entry name" value="Rhs_assc_core"/>
    <property type="match status" value="1"/>
</dbReference>
<dbReference type="InterPro" id="IPR013431">
    <property type="entry name" value="Delta_60_rpt"/>
</dbReference>
<dbReference type="RefSeq" id="WP_206295439.1">
    <property type="nucleotide sequence ID" value="NZ_CP063458.1"/>
</dbReference>
<name>A0A7M2X3A3_9BACT</name>
<keyword evidence="3" id="KW-1185">Reference proteome</keyword>
<dbReference type="Gene3D" id="2.180.10.10">
    <property type="entry name" value="RHS repeat-associated core"/>
    <property type="match status" value="4"/>
</dbReference>
<evidence type="ECO:0000256" key="1">
    <source>
        <dbReference type="SAM" id="MobiDB-lite"/>
    </source>
</evidence>
<dbReference type="GO" id="GO:0004190">
    <property type="term" value="F:aspartic-type endopeptidase activity"/>
    <property type="evidence" value="ECO:0007669"/>
    <property type="project" value="InterPro"/>
</dbReference>
<dbReference type="Pfam" id="PF05593">
    <property type="entry name" value="RHS_repeat"/>
    <property type="match status" value="1"/>
</dbReference>
<feature type="compositionally biased region" description="Basic and acidic residues" evidence="1">
    <location>
        <begin position="1137"/>
        <end position="1147"/>
    </location>
</feature>
<gene>
    <name evidence="2" type="ORF">IPV69_12440</name>
</gene>
<dbReference type="PROSITE" id="PS00141">
    <property type="entry name" value="ASP_PROTEASE"/>
    <property type="match status" value="1"/>
</dbReference>
<evidence type="ECO:0000313" key="2">
    <source>
        <dbReference type="EMBL" id="QOV92109.1"/>
    </source>
</evidence>
<dbReference type="InterPro" id="IPR050708">
    <property type="entry name" value="T6SS_VgrG/RHS"/>
</dbReference>
<dbReference type="SUPFAM" id="SSF50978">
    <property type="entry name" value="WD40 repeat-like"/>
    <property type="match status" value="1"/>
</dbReference>
<feature type="region of interest" description="Disordered" evidence="1">
    <location>
        <begin position="90"/>
        <end position="118"/>
    </location>
</feature>
<evidence type="ECO:0000313" key="3">
    <source>
        <dbReference type="Proteomes" id="UP000593765"/>
    </source>
</evidence>
<dbReference type="PANTHER" id="PTHR32305">
    <property type="match status" value="1"/>
</dbReference>
<feature type="region of interest" description="Disordered" evidence="1">
    <location>
        <begin position="1"/>
        <end position="25"/>
    </location>
</feature>
<dbReference type="NCBIfam" id="TIGR01643">
    <property type="entry name" value="YD_repeat_2x"/>
    <property type="match status" value="1"/>
</dbReference>
<dbReference type="KEGG" id="hbs:IPV69_12440"/>